<dbReference type="Gene3D" id="3.40.50.300">
    <property type="entry name" value="P-loop containing nucleotide triphosphate hydrolases"/>
    <property type="match status" value="1"/>
</dbReference>
<dbReference type="EMBL" id="JYFN01000009">
    <property type="protein sequence ID" value="KJE24038.1"/>
    <property type="molecule type" value="Genomic_DNA"/>
</dbReference>
<dbReference type="InterPro" id="IPR027417">
    <property type="entry name" value="P-loop_NTPase"/>
</dbReference>
<dbReference type="CDD" id="cd03293">
    <property type="entry name" value="ABC_NrtD_SsuB_transporters"/>
    <property type="match status" value="1"/>
</dbReference>
<protein>
    <submittedName>
        <fullName evidence="6">ABC-type nitrate/sulfonate/bicarbonate transport system, ATPase component</fullName>
    </submittedName>
</protein>
<proteinExistence type="predicted"/>
<keyword evidence="1" id="KW-0813">Transport</keyword>
<organism evidence="6 7">
    <name type="scientific">Frankia torreyi</name>
    <dbReference type="NCBI Taxonomy" id="1856"/>
    <lineage>
        <taxon>Bacteria</taxon>
        <taxon>Bacillati</taxon>
        <taxon>Actinomycetota</taxon>
        <taxon>Actinomycetes</taxon>
        <taxon>Frankiales</taxon>
        <taxon>Frankiaceae</taxon>
        <taxon>Frankia</taxon>
    </lineage>
</organism>
<dbReference type="RefSeq" id="WP_044884403.1">
    <property type="nucleotide sequence ID" value="NZ_JYFN01000009.1"/>
</dbReference>
<dbReference type="InterPro" id="IPR017871">
    <property type="entry name" value="ABC_transporter-like_CS"/>
</dbReference>
<dbReference type="Pfam" id="PF00005">
    <property type="entry name" value="ABC_tran"/>
    <property type="match status" value="1"/>
</dbReference>
<accession>A0A0D8BIE6</accession>
<dbReference type="AlphaFoldDB" id="A0A0D8BIE6"/>
<dbReference type="GO" id="GO:0005524">
    <property type="term" value="F:ATP binding"/>
    <property type="evidence" value="ECO:0007669"/>
    <property type="project" value="UniProtKB-KW"/>
</dbReference>
<dbReference type="SMART" id="SM00382">
    <property type="entry name" value="AAA"/>
    <property type="match status" value="1"/>
</dbReference>
<keyword evidence="2" id="KW-0547">Nucleotide-binding</keyword>
<dbReference type="InterPro" id="IPR050166">
    <property type="entry name" value="ABC_transporter_ATP-bind"/>
</dbReference>
<dbReference type="GO" id="GO:0016887">
    <property type="term" value="F:ATP hydrolysis activity"/>
    <property type="evidence" value="ECO:0007669"/>
    <property type="project" value="InterPro"/>
</dbReference>
<feature type="region of interest" description="Disordered" evidence="4">
    <location>
        <begin position="1"/>
        <end position="24"/>
    </location>
</feature>
<evidence type="ECO:0000313" key="6">
    <source>
        <dbReference type="EMBL" id="KJE24038.1"/>
    </source>
</evidence>
<evidence type="ECO:0000256" key="4">
    <source>
        <dbReference type="SAM" id="MobiDB-lite"/>
    </source>
</evidence>
<name>A0A0D8BIE6_9ACTN</name>
<reference evidence="7" key="1">
    <citation type="submission" date="2015-02" db="EMBL/GenBank/DDBJ databases">
        <title>Draft Genome of Frankia sp. CpI1-S.</title>
        <authorList>
            <person name="Oshone R.T."/>
            <person name="Ngom M."/>
            <person name="Ghodhbane-Gtari F."/>
            <person name="Gtari M."/>
            <person name="Morris K."/>
            <person name="Thomas K."/>
            <person name="Sen A."/>
            <person name="Tisa L.S."/>
        </authorList>
    </citation>
    <scope>NUCLEOTIDE SEQUENCE [LARGE SCALE GENOMIC DNA]</scope>
    <source>
        <strain evidence="7">CpI1-S</strain>
    </source>
</reference>
<reference evidence="6 7" key="2">
    <citation type="journal article" date="2016" name="Genome Announc.">
        <title>Permanent Draft Genome Sequences for Two Variants of Frankia sp. Strain CpI1, the First Frankia Strain Isolated from Root Nodules of Comptonia peregrina.</title>
        <authorList>
            <person name="Oshone R."/>
            <person name="Hurst S.G.IV."/>
            <person name="Abebe-Akele F."/>
            <person name="Simpson S."/>
            <person name="Morris K."/>
            <person name="Thomas W.K."/>
            <person name="Tisa L.S."/>
        </authorList>
    </citation>
    <scope>NUCLEOTIDE SEQUENCE [LARGE SCALE GENOMIC DNA]</scope>
    <source>
        <strain evidence="7">CpI1-S</strain>
    </source>
</reference>
<dbReference type="PATRIC" id="fig|1502723.3.peg.6609"/>
<evidence type="ECO:0000256" key="3">
    <source>
        <dbReference type="ARBA" id="ARBA00022840"/>
    </source>
</evidence>
<dbReference type="PANTHER" id="PTHR42788:SF20">
    <property type="entry name" value="ABC TRANSPORTER ATP-BINDING PROTEIN"/>
    <property type="match status" value="1"/>
</dbReference>
<dbReference type="PANTHER" id="PTHR42788">
    <property type="entry name" value="TAURINE IMPORT ATP-BINDING PROTEIN-RELATED"/>
    <property type="match status" value="1"/>
</dbReference>
<dbReference type="InterPro" id="IPR003593">
    <property type="entry name" value="AAA+_ATPase"/>
</dbReference>
<evidence type="ECO:0000259" key="5">
    <source>
        <dbReference type="PROSITE" id="PS50893"/>
    </source>
</evidence>
<dbReference type="PROSITE" id="PS50893">
    <property type="entry name" value="ABC_TRANSPORTER_2"/>
    <property type="match status" value="1"/>
</dbReference>
<feature type="domain" description="ABC transporter" evidence="5">
    <location>
        <begin position="27"/>
        <end position="258"/>
    </location>
</feature>
<feature type="compositionally biased region" description="Low complexity" evidence="4">
    <location>
        <begin position="13"/>
        <end position="24"/>
    </location>
</feature>
<sequence length="294" mass="30978">MSAAATPMPEPTSGPSAPSAPAPGSGVSVVGLRKEFRLGRTSILALDDVNLATAEGSFLTLIGPSGCGKSTVLRILADLDAPSAGEVLVLGEHPATARRGHHLGIAFQDSALLPWRSVEANIRLPLEVAGVKANRAVIADLIRLVGLTGFEKARPAQLSGGMRQRVAIARALVVEPRILLLDEPFGALDDMTRQRLNFELLRIWGERATTTLLVTHSIPEAVILSDTVAVMSARPGRISSLVDIDLPRPRTPEMLRSARFHELHDELSALLFAGGETAADTVGIPAADPARSGA</sequence>
<evidence type="ECO:0000256" key="2">
    <source>
        <dbReference type="ARBA" id="ARBA00022741"/>
    </source>
</evidence>
<dbReference type="PROSITE" id="PS00211">
    <property type="entry name" value="ABC_TRANSPORTER_1"/>
    <property type="match status" value="1"/>
</dbReference>
<gene>
    <name evidence="6" type="ORF">FF36_01727</name>
</gene>
<dbReference type="InterPro" id="IPR003439">
    <property type="entry name" value="ABC_transporter-like_ATP-bd"/>
</dbReference>
<keyword evidence="3" id="KW-0067">ATP-binding</keyword>
<evidence type="ECO:0000256" key="1">
    <source>
        <dbReference type="ARBA" id="ARBA00022448"/>
    </source>
</evidence>
<dbReference type="SUPFAM" id="SSF52540">
    <property type="entry name" value="P-loop containing nucleoside triphosphate hydrolases"/>
    <property type="match status" value="1"/>
</dbReference>
<evidence type="ECO:0000313" key="7">
    <source>
        <dbReference type="Proteomes" id="UP000032545"/>
    </source>
</evidence>
<keyword evidence="7" id="KW-1185">Reference proteome</keyword>
<dbReference type="Proteomes" id="UP000032545">
    <property type="component" value="Unassembled WGS sequence"/>
</dbReference>
<dbReference type="OrthoDB" id="8773773at2"/>
<comment type="caution">
    <text evidence="6">The sequence shown here is derived from an EMBL/GenBank/DDBJ whole genome shotgun (WGS) entry which is preliminary data.</text>
</comment>